<protein>
    <recommendedName>
        <fullName evidence="10">Bud emergence protein 1</fullName>
    </recommendedName>
</protein>
<feature type="domain" description="SH3" evidence="5">
    <location>
        <begin position="31"/>
        <end position="96"/>
    </location>
</feature>
<evidence type="ECO:0000313" key="8">
    <source>
        <dbReference type="EMBL" id="KAL2050535.1"/>
    </source>
</evidence>
<feature type="domain" description="PB1" evidence="7">
    <location>
        <begin position="543"/>
        <end position="618"/>
    </location>
</feature>
<name>A0ABR4AZ05_9LECA</name>
<dbReference type="SUPFAM" id="SSF54277">
    <property type="entry name" value="CAD &amp; PB1 domains"/>
    <property type="match status" value="1"/>
</dbReference>
<dbReference type="Proteomes" id="UP001590951">
    <property type="component" value="Unassembled WGS sequence"/>
</dbReference>
<dbReference type="EMBL" id="JBHFEH010000046">
    <property type="protein sequence ID" value="KAL2050535.1"/>
    <property type="molecule type" value="Genomic_DNA"/>
</dbReference>
<dbReference type="InterPro" id="IPR000270">
    <property type="entry name" value="PB1_dom"/>
</dbReference>
<dbReference type="CDD" id="cd11879">
    <property type="entry name" value="SH3_Bem1p_2"/>
    <property type="match status" value="1"/>
</dbReference>
<dbReference type="Gene3D" id="3.10.20.90">
    <property type="entry name" value="Phosphatidylinositol 3-kinase Catalytic Subunit, Chain A, domain 1"/>
    <property type="match status" value="1"/>
</dbReference>
<sequence length="621" mass="69450">MKAIRRSIKGEKDTRPLHNSITPKSAIAIQPPKRVIKALYDYTPDPNNTQELGFAKGDFFHVISRENDPNWYEACNPLIPNARGLVPVTYFEHIGKTERQSAGSEKSGASNVVSHDSGTSERTAPDPQDSTNTRKQGHIRMSSMGKGSGAMVYGIVQYDFNAERPDELEAKQGEPIIVIAQSNPEWFVAKPIGRLGGPGLIPVSFIEIKDMATGQTVPDAQAAVTRAGVPKVEEWKKMAAEYKNSSITLGKFEAANATSMQNGLERMSMNNGSQPYYSSTGSPYGQGSHHQRQRSRNTQNGYDPRSTRPMFIPKSASIPRYIFENDKYWYIIECEMEDGSHWELSRIYQKFYDFQIALLQQFQKESVTPPGGKRLLPFMPGPVTYVTDAISNGRRESLNQYVKELLALPPYISKCDLVKELFAPREGDHELDPEKVAEDYRHSSGSQHSSFTGSLSRTASRQSSRGQMNGANGYGNMGPPQHKLSQQRSQNSVPGSNGTSQYRNQPEYQYQNSVKPQPSTITQNSTHSSAPNTSSTNVNASGALKIKVNFQDDLIAIRVPSEIGFQQLRNKLQDRLKIQEEILIRYKDEPTNEHFEMLSDRDLDMALSRNQKLTLFVGYTS</sequence>
<evidence type="ECO:0000259" key="5">
    <source>
        <dbReference type="PROSITE" id="PS50002"/>
    </source>
</evidence>
<dbReference type="PANTHER" id="PTHR15706:SF2">
    <property type="entry name" value="SH3 AND PX DOMAIN-CONTAINING PROTEIN 2A"/>
    <property type="match status" value="1"/>
</dbReference>
<dbReference type="PROSITE" id="PS50195">
    <property type="entry name" value="PX"/>
    <property type="match status" value="1"/>
</dbReference>
<feature type="region of interest" description="Disordered" evidence="4">
    <location>
        <begin position="1"/>
        <end position="22"/>
    </location>
</feature>
<evidence type="ECO:0000256" key="3">
    <source>
        <dbReference type="PROSITE-ProRule" id="PRU00192"/>
    </source>
</evidence>
<dbReference type="SUPFAM" id="SSF64268">
    <property type="entry name" value="PX domain"/>
    <property type="match status" value="1"/>
</dbReference>
<feature type="domain" description="PX" evidence="6">
    <location>
        <begin position="308"/>
        <end position="429"/>
    </location>
</feature>
<feature type="compositionally biased region" description="Polar residues" evidence="4">
    <location>
        <begin position="100"/>
        <end position="134"/>
    </location>
</feature>
<proteinExistence type="predicted"/>
<dbReference type="InterPro" id="IPR051228">
    <property type="entry name" value="NADPH_Oxidase/PX-Domain"/>
</dbReference>
<feature type="region of interest" description="Disordered" evidence="4">
    <location>
        <begin position="439"/>
        <end position="537"/>
    </location>
</feature>
<dbReference type="InterPro" id="IPR035549">
    <property type="entry name" value="Bem1/Scd2_SH3_2"/>
</dbReference>
<dbReference type="InterPro" id="IPR036028">
    <property type="entry name" value="SH3-like_dom_sf"/>
</dbReference>
<feature type="compositionally biased region" description="Polar residues" evidence="4">
    <location>
        <begin position="265"/>
        <end position="285"/>
    </location>
</feature>
<organism evidence="8 9">
    <name type="scientific">Lepraria finkii</name>
    <dbReference type="NCBI Taxonomy" id="1340010"/>
    <lineage>
        <taxon>Eukaryota</taxon>
        <taxon>Fungi</taxon>
        <taxon>Dikarya</taxon>
        <taxon>Ascomycota</taxon>
        <taxon>Pezizomycotina</taxon>
        <taxon>Lecanoromycetes</taxon>
        <taxon>OSLEUM clade</taxon>
        <taxon>Lecanoromycetidae</taxon>
        <taxon>Lecanorales</taxon>
        <taxon>Lecanorineae</taxon>
        <taxon>Stereocaulaceae</taxon>
        <taxon>Lepraria</taxon>
    </lineage>
</organism>
<dbReference type="Pfam" id="PF00787">
    <property type="entry name" value="PX"/>
    <property type="match status" value="1"/>
</dbReference>
<feature type="region of interest" description="Disordered" evidence="4">
    <location>
        <begin position="97"/>
        <end position="143"/>
    </location>
</feature>
<dbReference type="InterPro" id="IPR001683">
    <property type="entry name" value="PX_dom"/>
</dbReference>
<dbReference type="SMART" id="SM00312">
    <property type="entry name" value="PX"/>
    <property type="match status" value="1"/>
</dbReference>
<accession>A0ABR4AZ05</accession>
<dbReference type="Gene3D" id="3.30.1520.10">
    <property type="entry name" value="Phox-like domain"/>
    <property type="match status" value="1"/>
</dbReference>
<dbReference type="PROSITE" id="PS51745">
    <property type="entry name" value="PB1"/>
    <property type="match status" value="1"/>
</dbReference>
<dbReference type="SMART" id="SM00666">
    <property type="entry name" value="PB1"/>
    <property type="match status" value="1"/>
</dbReference>
<dbReference type="SUPFAM" id="SSF50044">
    <property type="entry name" value="SH3-domain"/>
    <property type="match status" value="2"/>
</dbReference>
<dbReference type="InterPro" id="IPR001452">
    <property type="entry name" value="SH3_domain"/>
</dbReference>
<dbReference type="PANTHER" id="PTHR15706">
    <property type="entry name" value="SH3 MULTIPLE DOMAIN"/>
    <property type="match status" value="1"/>
</dbReference>
<dbReference type="Pfam" id="PF00564">
    <property type="entry name" value="PB1"/>
    <property type="match status" value="1"/>
</dbReference>
<comment type="caution">
    <text evidence="8">The sequence shown here is derived from an EMBL/GenBank/DDBJ whole genome shotgun (WGS) entry which is preliminary data.</text>
</comment>
<evidence type="ECO:0000256" key="4">
    <source>
        <dbReference type="SAM" id="MobiDB-lite"/>
    </source>
</evidence>
<keyword evidence="1 3" id="KW-0728">SH3 domain</keyword>
<dbReference type="PROSITE" id="PS50002">
    <property type="entry name" value="SH3"/>
    <property type="match status" value="2"/>
</dbReference>
<dbReference type="Gene3D" id="2.30.30.40">
    <property type="entry name" value="SH3 Domains"/>
    <property type="match status" value="2"/>
</dbReference>
<evidence type="ECO:0000259" key="6">
    <source>
        <dbReference type="PROSITE" id="PS50195"/>
    </source>
</evidence>
<evidence type="ECO:0000256" key="1">
    <source>
        <dbReference type="ARBA" id="ARBA00022443"/>
    </source>
</evidence>
<evidence type="ECO:0000313" key="9">
    <source>
        <dbReference type="Proteomes" id="UP001590951"/>
    </source>
</evidence>
<feature type="region of interest" description="Disordered" evidence="4">
    <location>
        <begin position="265"/>
        <end position="309"/>
    </location>
</feature>
<keyword evidence="2" id="KW-0677">Repeat</keyword>
<dbReference type="Pfam" id="PF00018">
    <property type="entry name" value="SH3_1"/>
    <property type="match status" value="2"/>
</dbReference>
<dbReference type="InterPro" id="IPR053793">
    <property type="entry name" value="PB1-like"/>
</dbReference>
<dbReference type="InterPro" id="IPR035550">
    <property type="entry name" value="Bem1/Scd2_PX"/>
</dbReference>
<gene>
    <name evidence="8" type="ORF">ABVK25_009204</name>
</gene>
<feature type="compositionally biased region" description="Low complexity" evidence="4">
    <location>
        <begin position="443"/>
        <end position="456"/>
    </location>
</feature>
<reference evidence="8 9" key="1">
    <citation type="submission" date="2024-09" db="EMBL/GenBank/DDBJ databases">
        <title>Rethinking Asexuality: The Enigmatic Case of Functional Sexual Genes in Lepraria (Stereocaulaceae).</title>
        <authorList>
            <person name="Doellman M."/>
            <person name="Sun Y."/>
            <person name="Barcenas-Pena A."/>
            <person name="Lumbsch H.T."/>
            <person name="Grewe F."/>
        </authorList>
    </citation>
    <scope>NUCLEOTIDE SEQUENCE [LARGE SCALE GENOMIC DNA]</scope>
    <source>
        <strain evidence="8 9">Grewe 0041</strain>
    </source>
</reference>
<feature type="domain" description="SH3" evidence="5">
    <location>
        <begin position="149"/>
        <end position="211"/>
    </location>
</feature>
<dbReference type="SMART" id="SM00326">
    <property type="entry name" value="SH3"/>
    <property type="match status" value="2"/>
</dbReference>
<evidence type="ECO:0000259" key="7">
    <source>
        <dbReference type="PROSITE" id="PS51745"/>
    </source>
</evidence>
<dbReference type="InterPro" id="IPR035548">
    <property type="entry name" value="Bem1/Scd2_SH3_1"/>
</dbReference>
<dbReference type="CDD" id="cd06890">
    <property type="entry name" value="PX_Bem1p"/>
    <property type="match status" value="1"/>
</dbReference>
<keyword evidence="9" id="KW-1185">Reference proteome</keyword>
<dbReference type="InterPro" id="IPR036871">
    <property type="entry name" value="PX_dom_sf"/>
</dbReference>
<feature type="compositionally biased region" description="Polar residues" evidence="4">
    <location>
        <begin position="457"/>
        <end position="470"/>
    </location>
</feature>
<feature type="compositionally biased region" description="Polar residues" evidence="4">
    <location>
        <begin position="483"/>
        <end position="537"/>
    </location>
</feature>
<dbReference type="CDD" id="cd11878">
    <property type="entry name" value="SH3_Bem1p_1"/>
    <property type="match status" value="1"/>
</dbReference>
<evidence type="ECO:0000256" key="2">
    <source>
        <dbReference type="ARBA" id="ARBA00022737"/>
    </source>
</evidence>
<evidence type="ECO:0008006" key="10">
    <source>
        <dbReference type="Google" id="ProtNLM"/>
    </source>
</evidence>